<gene>
    <name evidence="2" type="ORF">KC729_15715</name>
</gene>
<dbReference type="AlphaFoldDB" id="A0A956M200"/>
<proteinExistence type="predicted"/>
<organism evidence="2 3">
    <name type="scientific">Eiseniibacteriota bacterium</name>
    <dbReference type="NCBI Taxonomy" id="2212470"/>
    <lineage>
        <taxon>Bacteria</taxon>
        <taxon>Candidatus Eiseniibacteriota</taxon>
    </lineage>
</organism>
<evidence type="ECO:0000313" key="3">
    <source>
        <dbReference type="Proteomes" id="UP000697710"/>
    </source>
</evidence>
<dbReference type="InterPro" id="IPR043769">
    <property type="entry name" value="DUF5715"/>
</dbReference>
<dbReference type="Gene3D" id="3.30.1380.10">
    <property type="match status" value="1"/>
</dbReference>
<dbReference type="PANTHER" id="PTHR33734:SF22">
    <property type="entry name" value="MEMBRANE-BOUND LYTIC MUREIN TRANSGLYCOSYLASE D"/>
    <property type="match status" value="1"/>
</dbReference>
<evidence type="ECO:0000259" key="1">
    <source>
        <dbReference type="PROSITE" id="PS51782"/>
    </source>
</evidence>
<dbReference type="Pfam" id="PF01476">
    <property type="entry name" value="LysM"/>
    <property type="match status" value="1"/>
</dbReference>
<dbReference type="EMBL" id="JAGQHR010000585">
    <property type="protein sequence ID" value="MCA9729137.1"/>
    <property type="molecule type" value="Genomic_DNA"/>
</dbReference>
<feature type="domain" description="LysM" evidence="1">
    <location>
        <begin position="161"/>
        <end position="204"/>
    </location>
</feature>
<reference evidence="2" key="1">
    <citation type="submission" date="2020-04" db="EMBL/GenBank/DDBJ databases">
        <authorList>
            <person name="Zhang T."/>
        </authorList>
    </citation>
    <scope>NUCLEOTIDE SEQUENCE</scope>
    <source>
        <strain evidence="2">HKST-UBA01</strain>
    </source>
</reference>
<dbReference type="PANTHER" id="PTHR33734">
    <property type="entry name" value="LYSM DOMAIN-CONTAINING GPI-ANCHORED PROTEIN 2"/>
    <property type="match status" value="1"/>
</dbReference>
<dbReference type="CDD" id="cd00118">
    <property type="entry name" value="LysM"/>
    <property type="match status" value="1"/>
</dbReference>
<evidence type="ECO:0000313" key="2">
    <source>
        <dbReference type="EMBL" id="MCA9729137.1"/>
    </source>
</evidence>
<sequence length="205" mass="23329">MLKQNRVAKQQNYSFLRNGAQVRQFVDAGYLVKISGNRDYELSGVSHPYARPQVKTFIERLSKQYHDATGEKLVVTSLTRPLSQQPRNASDLSVHPTGMAIDFRIPPTRTARRWLENTFLSLESTGVIEATREHHPAHYHVAVFTESYELYVQKLKGDTPRKHRVADGDTLWSLARQYNTSVKEIKAANRLSSSSIYPGQTLTMP</sequence>
<comment type="caution">
    <text evidence="2">The sequence shown here is derived from an EMBL/GenBank/DDBJ whole genome shotgun (WGS) entry which is preliminary data.</text>
</comment>
<dbReference type="PROSITE" id="PS51782">
    <property type="entry name" value="LYSM"/>
    <property type="match status" value="1"/>
</dbReference>
<dbReference type="Proteomes" id="UP000697710">
    <property type="component" value="Unassembled WGS sequence"/>
</dbReference>
<dbReference type="Pfam" id="PF18979">
    <property type="entry name" value="DUF5715"/>
    <property type="match status" value="1"/>
</dbReference>
<dbReference type="InterPro" id="IPR036779">
    <property type="entry name" value="LysM_dom_sf"/>
</dbReference>
<dbReference type="InterPro" id="IPR018392">
    <property type="entry name" value="LysM"/>
</dbReference>
<dbReference type="SUPFAM" id="SSF54106">
    <property type="entry name" value="LysM domain"/>
    <property type="match status" value="1"/>
</dbReference>
<dbReference type="SMART" id="SM00257">
    <property type="entry name" value="LysM"/>
    <property type="match status" value="1"/>
</dbReference>
<dbReference type="Gene3D" id="3.10.350.10">
    <property type="entry name" value="LysM domain"/>
    <property type="match status" value="1"/>
</dbReference>
<dbReference type="InterPro" id="IPR009045">
    <property type="entry name" value="Zn_M74/Hedgehog-like"/>
</dbReference>
<protein>
    <submittedName>
        <fullName evidence="2">LysM peptidoglycan-binding domain-containing protein</fullName>
    </submittedName>
</protein>
<accession>A0A956M200</accession>
<name>A0A956M200_UNCEI</name>
<reference evidence="2" key="2">
    <citation type="journal article" date="2021" name="Microbiome">
        <title>Successional dynamics and alternative stable states in a saline activated sludge microbial community over 9 years.</title>
        <authorList>
            <person name="Wang Y."/>
            <person name="Ye J."/>
            <person name="Ju F."/>
            <person name="Liu L."/>
            <person name="Boyd J.A."/>
            <person name="Deng Y."/>
            <person name="Parks D.H."/>
            <person name="Jiang X."/>
            <person name="Yin X."/>
            <person name="Woodcroft B.J."/>
            <person name="Tyson G.W."/>
            <person name="Hugenholtz P."/>
            <person name="Polz M.F."/>
            <person name="Zhang T."/>
        </authorList>
    </citation>
    <scope>NUCLEOTIDE SEQUENCE</scope>
    <source>
        <strain evidence="2">HKST-UBA01</strain>
    </source>
</reference>